<keyword evidence="3 13" id="KW-0812">Transmembrane</keyword>
<dbReference type="GO" id="GO:0007166">
    <property type="term" value="P:cell surface receptor signaling pathway"/>
    <property type="evidence" value="ECO:0007669"/>
    <property type="project" value="InterPro"/>
</dbReference>
<evidence type="ECO:0000256" key="7">
    <source>
        <dbReference type="ARBA" id="ARBA00023040"/>
    </source>
</evidence>
<dbReference type="Gene3D" id="2.60.220.50">
    <property type="match status" value="1"/>
</dbReference>
<keyword evidence="8 13" id="KW-0472">Membrane</keyword>
<evidence type="ECO:0000259" key="16">
    <source>
        <dbReference type="PROSITE" id="PS50227"/>
    </source>
</evidence>
<dbReference type="Proteomes" id="UP000035642">
    <property type="component" value="Unassembled WGS sequence"/>
</dbReference>
<dbReference type="FunFam" id="2.60.120.740:FF:000001">
    <property type="entry name" value="Adhesion G protein-coupled receptor L2"/>
    <property type="match status" value="1"/>
</dbReference>
<feature type="domain" description="GAIN-B" evidence="15">
    <location>
        <begin position="298"/>
        <end position="493"/>
    </location>
</feature>
<proteinExistence type="inferred from homology"/>
<feature type="transmembrane region" description="Helical" evidence="13">
    <location>
        <begin position="611"/>
        <end position="637"/>
    </location>
</feature>
<evidence type="ECO:0000256" key="13">
    <source>
        <dbReference type="SAM" id="Phobius"/>
    </source>
</evidence>
<dbReference type="InterPro" id="IPR043159">
    <property type="entry name" value="Lectin_gal-bd_sf"/>
</dbReference>
<dbReference type="Gene3D" id="4.10.1240.10">
    <property type="entry name" value="GPCR, family 2, extracellular hormone receptor domain"/>
    <property type="match status" value="1"/>
</dbReference>
<dbReference type="PANTHER" id="PTHR12011:SF471">
    <property type="entry name" value="G-PROTEIN COUPLED RECEPTORS FAMILY 2 PROFILE 2 DOMAIN-CONTAINING PROTEIN"/>
    <property type="match status" value="1"/>
</dbReference>
<dbReference type="PROSITE" id="PS50228">
    <property type="entry name" value="SUEL_LECTIN"/>
    <property type="match status" value="1"/>
</dbReference>
<evidence type="ECO:0000256" key="1">
    <source>
        <dbReference type="ARBA" id="ARBA00004141"/>
    </source>
</evidence>
<feature type="transmembrane region" description="Helical" evidence="13">
    <location>
        <begin position="686"/>
        <end position="711"/>
    </location>
</feature>
<dbReference type="InterPro" id="IPR046338">
    <property type="entry name" value="GAIN_dom_sf"/>
</dbReference>
<evidence type="ECO:0000259" key="15">
    <source>
        <dbReference type="PROSITE" id="PS50221"/>
    </source>
</evidence>
<dbReference type="InterPro" id="IPR000832">
    <property type="entry name" value="GPCR_2_secretin-like"/>
</dbReference>
<sequence length="766" mass="85252">MRFSVILKYCLGSIVVCEGGTAELVCPRGTVISIALANYGRYSARVCYENEELDVVVPMTQCHNPKTVLALQKSCSGRRQCRFVVNNDFFVHDPCPGIKKYLDVTYACVTEVTTTTTTTAAATTTTALTSSWTKFAEVHDDVKRACCDSSTSAKSTPIICAATSRRGIEWPVTVAETTVNRSCPEGTRGTSSWRCTSEGFWSESEPNTMGCQSDWTTQRHDALEETIKDQDSSGIPELIVNVVHNTLRAKEIWQNWPLIKRQVFATRLLACVERAMTSASVTIHSSENYVQPLVMTEMSESIRTSAQQSGYFLFPSMALWAGENNVDSVDIPKEALEIIGMDRSRVYYASLANIGEQMEPPVQKLPATEQLPAGGERRRRVISRVVAASIVLDGKSIRLPVLPKPVIITFHHHPEALRRMMSPKCSWWDAEDFKVDDDSVAYSSSFTGKLLENVSFQWSSSGCSLQSHNSTHTICTCNHMTHYAVLMDLVGHEISTTDNRLLTILTYCGCGLSIICLAITFLCFVVFVRGGGDRVFIHKNLCVSLGIAELVFLLGIWRTEEKIFPAARRRKTFFFIGYGLPAVITGAAALYDRGGFGTRYHCWLRTDNLFILFFVVPAAVILIVNTIFLFMTMCVVYRHSKYIPCRHASDHGGAIRTWVKGSMGLVCLLGVTWTCGLLWIDDGHSIVMAYAFTIANSLQGLFIFLFHVVFFDKMRHDMSRWCARHPAFSCFVAKSRSASKDHHNENREAISPSDKSGTGSESIVGF</sequence>
<evidence type="ECO:0000256" key="3">
    <source>
        <dbReference type="ARBA" id="ARBA00022692"/>
    </source>
</evidence>
<comment type="similarity">
    <text evidence="2">Belongs to the G-protein coupled receptor 2 family. LN-TM7 subfamily.</text>
</comment>
<dbReference type="InterPro" id="IPR000922">
    <property type="entry name" value="Lectin_gal-bd_dom"/>
</dbReference>
<dbReference type="InterPro" id="IPR017981">
    <property type="entry name" value="GPCR_2-like_7TM"/>
</dbReference>
<dbReference type="GO" id="GO:0004930">
    <property type="term" value="F:G protein-coupled receptor activity"/>
    <property type="evidence" value="ECO:0007669"/>
    <property type="project" value="UniProtKB-KW"/>
</dbReference>
<feature type="transmembrane region" description="Helical" evidence="13">
    <location>
        <begin position="658"/>
        <end position="680"/>
    </location>
</feature>
<dbReference type="Gene3D" id="1.20.1070.10">
    <property type="entry name" value="Rhodopsin 7-helix transmembrane proteins"/>
    <property type="match status" value="2"/>
</dbReference>
<dbReference type="Gene3D" id="2.60.120.740">
    <property type="match status" value="1"/>
</dbReference>
<evidence type="ECO:0000256" key="11">
    <source>
        <dbReference type="ARBA" id="ARBA00023224"/>
    </source>
</evidence>
<keyword evidence="4 14" id="KW-0732">Signal</keyword>
<dbReference type="Pfam" id="PF00002">
    <property type="entry name" value="7tm_2"/>
    <property type="match status" value="2"/>
</dbReference>
<dbReference type="InterPro" id="IPR000203">
    <property type="entry name" value="GPS"/>
</dbReference>
<name>A0A0K0CTC0_ANGCA</name>
<keyword evidence="6 13" id="KW-1133">Transmembrane helix</keyword>
<evidence type="ECO:0000256" key="2">
    <source>
        <dbReference type="ARBA" id="ARBA00010933"/>
    </source>
</evidence>
<dbReference type="GO" id="GO:0030246">
    <property type="term" value="F:carbohydrate binding"/>
    <property type="evidence" value="ECO:0007669"/>
    <property type="project" value="UniProtKB-KW"/>
</dbReference>
<dbReference type="PANTHER" id="PTHR12011">
    <property type="entry name" value="ADHESION G-PROTEIN COUPLED RECEPTOR"/>
    <property type="match status" value="1"/>
</dbReference>
<evidence type="ECO:0000259" key="18">
    <source>
        <dbReference type="PROSITE" id="PS50261"/>
    </source>
</evidence>
<feature type="signal peptide" evidence="14">
    <location>
        <begin position="1"/>
        <end position="22"/>
    </location>
</feature>
<dbReference type="InterPro" id="IPR036445">
    <property type="entry name" value="GPCR_2_extracell_dom_sf"/>
</dbReference>
<dbReference type="Pfam" id="PF02793">
    <property type="entry name" value="HRM"/>
    <property type="match status" value="1"/>
</dbReference>
<dbReference type="WBParaSite" id="ACAC_0000030701-mRNA-1">
    <property type="protein sequence ID" value="ACAC_0000030701-mRNA-1"/>
    <property type="gene ID" value="ACAC_0000030701"/>
</dbReference>
<protein>
    <submittedName>
        <fullName evidence="20">Latrophilin Cirl</fullName>
    </submittedName>
</protein>
<dbReference type="SMART" id="SM00008">
    <property type="entry name" value="HormR"/>
    <property type="match status" value="1"/>
</dbReference>
<evidence type="ECO:0000313" key="19">
    <source>
        <dbReference type="Proteomes" id="UP000035642"/>
    </source>
</evidence>
<feature type="domain" description="SUEL-type lectin" evidence="17">
    <location>
        <begin position="16"/>
        <end position="109"/>
    </location>
</feature>
<dbReference type="GO" id="GO:0007189">
    <property type="term" value="P:adenylate cyclase-activating G protein-coupled receptor signaling pathway"/>
    <property type="evidence" value="ECO:0007669"/>
    <property type="project" value="TreeGrafter"/>
</dbReference>
<evidence type="ECO:0000256" key="14">
    <source>
        <dbReference type="SAM" id="SignalP"/>
    </source>
</evidence>
<dbReference type="PROSITE" id="PS50261">
    <property type="entry name" value="G_PROTEIN_RECEP_F2_4"/>
    <property type="match status" value="1"/>
</dbReference>
<comment type="subcellular location">
    <subcellularLocation>
        <location evidence="1">Membrane</location>
        <topology evidence="1">Multi-pass membrane protein</topology>
    </subcellularLocation>
</comment>
<dbReference type="AlphaFoldDB" id="A0A0K0CTC0"/>
<dbReference type="InterPro" id="IPR057244">
    <property type="entry name" value="GAIN_B"/>
</dbReference>
<feature type="region of interest" description="Disordered" evidence="12">
    <location>
        <begin position="741"/>
        <end position="766"/>
    </location>
</feature>
<keyword evidence="19" id="KW-1185">Reference proteome</keyword>
<feature type="compositionally biased region" description="Polar residues" evidence="12">
    <location>
        <begin position="753"/>
        <end position="766"/>
    </location>
</feature>
<dbReference type="Pfam" id="PF01825">
    <property type="entry name" value="GPS"/>
    <property type="match status" value="1"/>
</dbReference>
<feature type="transmembrane region" description="Helical" evidence="13">
    <location>
        <begin position="504"/>
        <end position="528"/>
    </location>
</feature>
<feature type="domain" description="G-protein coupled receptors family 2 profile 1" evidence="16">
    <location>
        <begin position="146"/>
        <end position="215"/>
    </location>
</feature>
<reference evidence="19" key="1">
    <citation type="submission" date="2012-09" db="EMBL/GenBank/DDBJ databases">
        <authorList>
            <person name="Martin A.A."/>
        </authorList>
    </citation>
    <scope>NUCLEOTIDE SEQUENCE</scope>
</reference>
<dbReference type="InterPro" id="IPR001879">
    <property type="entry name" value="GPCR_2_extracellular_dom"/>
</dbReference>
<keyword evidence="5" id="KW-0430">Lectin</keyword>
<evidence type="ECO:0000256" key="6">
    <source>
        <dbReference type="ARBA" id="ARBA00022989"/>
    </source>
</evidence>
<dbReference type="PROSITE" id="PS50227">
    <property type="entry name" value="G_PROTEIN_RECEP_F2_3"/>
    <property type="match status" value="1"/>
</dbReference>
<evidence type="ECO:0000256" key="4">
    <source>
        <dbReference type="ARBA" id="ARBA00022729"/>
    </source>
</evidence>
<dbReference type="Pfam" id="PF02140">
    <property type="entry name" value="SUEL_Lectin"/>
    <property type="match status" value="1"/>
</dbReference>
<evidence type="ECO:0000256" key="5">
    <source>
        <dbReference type="ARBA" id="ARBA00022734"/>
    </source>
</evidence>
<reference evidence="20" key="2">
    <citation type="submission" date="2017-02" db="UniProtKB">
        <authorList>
            <consortium name="WormBaseParasite"/>
        </authorList>
    </citation>
    <scope>IDENTIFICATION</scope>
</reference>
<evidence type="ECO:0000256" key="10">
    <source>
        <dbReference type="ARBA" id="ARBA00023170"/>
    </source>
</evidence>
<evidence type="ECO:0000259" key="17">
    <source>
        <dbReference type="PROSITE" id="PS50228"/>
    </source>
</evidence>
<keyword evidence="11" id="KW-0807">Transducer</keyword>
<organism evidence="19 20">
    <name type="scientific">Angiostrongylus cantonensis</name>
    <name type="common">Rat lungworm</name>
    <dbReference type="NCBI Taxonomy" id="6313"/>
    <lineage>
        <taxon>Eukaryota</taxon>
        <taxon>Metazoa</taxon>
        <taxon>Ecdysozoa</taxon>
        <taxon>Nematoda</taxon>
        <taxon>Chromadorea</taxon>
        <taxon>Rhabditida</taxon>
        <taxon>Rhabditina</taxon>
        <taxon>Rhabditomorpha</taxon>
        <taxon>Strongyloidea</taxon>
        <taxon>Metastrongylidae</taxon>
        <taxon>Angiostrongylus</taxon>
    </lineage>
</organism>
<evidence type="ECO:0000256" key="9">
    <source>
        <dbReference type="ARBA" id="ARBA00023157"/>
    </source>
</evidence>
<dbReference type="STRING" id="6313.A0A0K0CTC0"/>
<feature type="transmembrane region" description="Helical" evidence="13">
    <location>
        <begin position="572"/>
        <end position="591"/>
    </location>
</feature>
<keyword evidence="10" id="KW-0675">Receptor</keyword>
<evidence type="ECO:0000313" key="20">
    <source>
        <dbReference type="WBParaSite" id="ACAC_0000030701-mRNA-1"/>
    </source>
</evidence>
<keyword evidence="7" id="KW-0297">G-protein coupled receptor</keyword>
<dbReference type="GO" id="GO:0005886">
    <property type="term" value="C:plasma membrane"/>
    <property type="evidence" value="ECO:0007669"/>
    <property type="project" value="UniProtKB-SubCell"/>
</dbReference>
<feature type="domain" description="G-protein coupled receptors family 2 profile 2" evidence="18">
    <location>
        <begin position="520"/>
        <end position="711"/>
    </location>
</feature>
<evidence type="ECO:0000256" key="8">
    <source>
        <dbReference type="ARBA" id="ARBA00023136"/>
    </source>
</evidence>
<feature type="chain" id="PRO_5005326298" evidence="14">
    <location>
        <begin position="23"/>
        <end position="766"/>
    </location>
</feature>
<dbReference type="SMART" id="SM00303">
    <property type="entry name" value="GPS"/>
    <property type="match status" value="1"/>
</dbReference>
<evidence type="ECO:0000256" key="12">
    <source>
        <dbReference type="SAM" id="MobiDB-lite"/>
    </source>
</evidence>
<dbReference type="PROSITE" id="PS50221">
    <property type="entry name" value="GAIN_B"/>
    <property type="match status" value="1"/>
</dbReference>
<keyword evidence="9" id="KW-1015">Disulfide bond</keyword>
<accession>A0A0K0CTC0</accession>